<gene>
    <name evidence="2" type="ORF">QFZ26_001072</name>
</gene>
<evidence type="ECO:0000313" key="2">
    <source>
        <dbReference type="EMBL" id="MDQ0893517.1"/>
    </source>
</evidence>
<dbReference type="RefSeq" id="WP_307040002.1">
    <property type="nucleotide sequence ID" value="NZ_JAUSYY010000001.1"/>
</dbReference>
<sequence>MAGFKVRRRRGAHELEVHDADLAKRAGVALLAADERIRDTADELGFAEAELGSESTATASAALVAARRRLGDAFRLNRLNHDATPGTADEVRARYVQIVELCESVVHDLDEQASALADRIALARRAPEIIAGVRADAERLRARLPHARETIERLSARYAREALVHVEADAAGVEQLLGFAEHSLGVAERRRAAGQRGQVDLAVEASAQSVRRAEGLLDGVEAFEVEALQAEAMLAALVAQSRRDLAVALEEPHSRGVANAIAELQAALAALPTAGVNTDPFAHLRRLGAAHAALDVAVAAVRERATRPIPPVRHVHQAIEAADRQLDVARDTIAAHPGSIGAEAMARLAESERIRIDLGHYLGSSAATSRVTDHDDRERVIALADRVASLAKESLLQARRDLDASRGGVQRRPGDWEHAAAATARS</sequence>
<feature type="region of interest" description="Disordered" evidence="1">
    <location>
        <begin position="401"/>
        <end position="426"/>
    </location>
</feature>
<dbReference type="EMBL" id="JAUSYY010000001">
    <property type="protein sequence ID" value="MDQ0893517.1"/>
    <property type="molecule type" value="Genomic_DNA"/>
</dbReference>
<protein>
    <submittedName>
        <fullName evidence="2">Uncharacterized protein</fullName>
    </submittedName>
</protein>
<organism evidence="2 3">
    <name type="scientific">Agromyces ramosus</name>
    <dbReference type="NCBI Taxonomy" id="33879"/>
    <lineage>
        <taxon>Bacteria</taxon>
        <taxon>Bacillati</taxon>
        <taxon>Actinomycetota</taxon>
        <taxon>Actinomycetes</taxon>
        <taxon>Micrococcales</taxon>
        <taxon>Microbacteriaceae</taxon>
        <taxon>Agromyces</taxon>
    </lineage>
</organism>
<keyword evidence="3" id="KW-1185">Reference proteome</keyword>
<evidence type="ECO:0000256" key="1">
    <source>
        <dbReference type="SAM" id="MobiDB-lite"/>
    </source>
</evidence>
<comment type="caution">
    <text evidence="2">The sequence shown here is derived from an EMBL/GenBank/DDBJ whole genome shotgun (WGS) entry which is preliminary data.</text>
</comment>
<name>A0ABU0R6Y3_9MICO</name>
<dbReference type="Proteomes" id="UP001239083">
    <property type="component" value="Unassembled WGS sequence"/>
</dbReference>
<evidence type="ECO:0000313" key="3">
    <source>
        <dbReference type="Proteomes" id="UP001239083"/>
    </source>
</evidence>
<reference evidence="2 3" key="1">
    <citation type="submission" date="2023-07" db="EMBL/GenBank/DDBJ databases">
        <title>Comparative genomics of wheat-associated soil bacteria to identify genetic determinants of phenazine resistance.</title>
        <authorList>
            <person name="Mouncey N."/>
        </authorList>
    </citation>
    <scope>NUCLEOTIDE SEQUENCE [LARGE SCALE GENOMIC DNA]</scope>
    <source>
        <strain evidence="2 3">V3I3</strain>
    </source>
</reference>
<accession>A0ABU0R6Y3</accession>
<proteinExistence type="predicted"/>